<dbReference type="GO" id="GO:0005737">
    <property type="term" value="C:cytoplasm"/>
    <property type="evidence" value="ECO:0007669"/>
    <property type="project" value="UniProtKB-SubCell"/>
</dbReference>
<name>A0A1L8D3H7_9THEO</name>
<evidence type="ECO:0000256" key="5">
    <source>
        <dbReference type="ARBA" id="ARBA00023054"/>
    </source>
</evidence>
<dbReference type="EMBL" id="BDJL01000055">
    <property type="protein sequence ID" value="GAV25719.1"/>
    <property type="molecule type" value="Genomic_DNA"/>
</dbReference>
<comment type="caution">
    <text evidence="8">The sequence shown here is derived from an EMBL/GenBank/DDBJ whole genome shotgun (WGS) entry which is preliminary data.</text>
</comment>
<reference evidence="9" key="1">
    <citation type="submission" date="2016-12" db="EMBL/GenBank/DDBJ databases">
        <title>Draft Genome Sequences od Carboxydothermus pertinax and islandicus, Hydrogenogenic Carboxydotrophic Bacteria.</title>
        <authorList>
            <person name="Fukuyama Y."/>
            <person name="Ohmae K."/>
            <person name="Yoneda Y."/>
            <person name="Yoshida T."/>
            <person name="Sako Y."/>
        </authorList>
    </citation>
    <scope>NUCLEOTIDE SEQUENCE [LARGE SCALE GENOMIC DNA]</scope>
    <source>
        <strain evidence="9">SET</strain>
    </source>
</reference>
<sequence>MQLPVEIRAKEFKRVFRGYEPEAVDNILEMVAQDLEKLLAENQRLKELLEAKEQQLANFKLLEDRINQALIVAEKTAGEIIENAKKEAEIILKTAQNQKGEMISQAKLEVQKIMEEYERLNQEYEKFKREFKALLLSYLDEVGEKDLNTKDRQISQIKPKNVEMP</sequence>
<dbReference type="InterPro" id="IPR007793">
    <property type="entry name" value="DivIVA_fam"/>
</dbReference>
<evidence type="ECO:0000256" key="1">
    <source>
        <dbReference type="ARBA" id="ARBA00004496"/>
    </source>
</evidence>
<dbReference type="InterPro" id="IPR019933">
    <property type="entry name" value="DivIVA_domain"/>
</dbReference>
<dbReference type="PANTHER" id="PTHR35794">
    <property type="entry name" value="CELL DIVISION PROTEIN DIVIVA"/>
    <property type="match status" value="1"/>
</dbReference>
<dbReference type="Pfam" id="PF05103">
    <property type="entry name" value="DivIVA"/>
    <property type="match status" value="1"/>
</dbReference>
<protein>
    <submittedName>
        <fullName evidence="8">DivIVA domain-containing protein</fullName>
    </submittedName>
</protein>
<proteinExistence type="inferred from homology"/>
<comment type="similarity">
    <text evidence="2">Belongs to the DivIVA family.</text>
</comment>
<feature type="coiled-coil region" evidence="7">
    <location>
        <begin position="28"/>
        <end position="137"/>
    </location>
</feature>
<dbReference type="Gene3D" id="6.10.250.660">
    <property type="match status" value="1"/>
</dbReference>
<keyword evidence="9" id="KW-1185">Reference proteome</keyword>
<dbReference type="STRING" id="661089.ciss_16520"/>
<evidence type="ECO:0000313" key="8">
    <source>
        <dbReference type="EMBL" id="GAV25719.1"/>
    </source>
</evidence>
<organism evidence="8 9">
    <name type="scientific">Carboxydothermus islandicus</name>
    <dbReference type="NCBI Taxonomy" id="661089"/>
    <lineage>
        <taxon>Bacteria</taxon>
        <taxon>Bacillati</taxon>
        <taxon>Bacillota</taxon>
        <taxon>Clostridia</taxon>
        <taxon>Thermoanaerobacterales</taxon>
        <taxon>Thermoanaerobacteraceae</taxon>
        <taxon>Carboxydothermus</taxon>
    </lineage>
</organism>
<dbReference type="OrthoDB" id="9815492at2"/>
<gene>
    <name evidence="8" type="ORF">ciss_16520</name>
</gene>
<evidence type="ECO:0000256" key="4">
    <source>
        <dbReference type="ARBA" id="ARBA00022618"/>
    </source>
</evidence>
<keyword evidence="6" id="KW-0131">Cell cycle</keyword>
<comment type="subcellular location">
    <subcellularLocation>
        <location evidence="1">Cytoplasm</location>
    </subcellularLocation>
</comment>
<evidence type="ECO:0000256" key="7">
    <source>
        <dbReference type="SAM" id="Coils"/>
    </source>
</evidence>
<evidence type="ECO:0000256" key="6">
    <source>
        <dbReference type="ARBA" id="ARBA00023306"/>
    </source>
</evidence>
<dbReference type="PANTHER" id="PTHR35794:SF2">
    <property type="entry name" value="CELL DIVISION PROTEIN DIVIVA"/>
    <property type="match status" value="1"/>
</dbReference>
<accession>A0A1L8D3H7</accession>
<dbReference type="NCBIfam" id="TIGR03544">
    <property type="entry name" value="DivI1A_domain"/>
    <property type="match status" value="1"/>
</dbReference>
<evidence type="ECO:0000256" key="3">
    <source>
        <dbReference type="ARBA" id="ARBA00022490"/>
    </source>
</evidence>
<dbReference type="AlphaFoldDB" id="A0A1L8D3H7"/>
<dbReference type="Proteomes" id="UP000187338">
    <property type="component" value="Unassembled WGS sequence"/>
</dbReference>
<keyword evidence="4" id="KW-0132">Cell division</keyword>
<evidence type="ECO:0000313" key="9">
    <source>
        <dbReference type="Proteomes" id="UP000187338"/>
    </source>
</evidence>
<dbReference type="GO" id="GO:0051301">
    <property type="term" value="P:cell division"/>
    <property type="evidence" value="ECO:0007669"/>
    <property type="project" value="UniProtKB-KW"/>
</dbReference>
<dbReference type="RefSeq" id="WP_075865930.1">
    <property type="nucleotide sequence ID" value="NZ_BDJL01000055.1"/>
</dbReference>
<keyword evidence="5 7" id="KW-0175">Coiled coil</keyword>
<keyword evidence="3" id="KW-0963">Cytoplasm</keyword>
<evidence type="ECO:0000256" key="2">
    <source>
        <dbReference type="ARBA" id="ARBA00009008"/>
    </source>
</evidence>